<dbReference type="SMART" id="SM00450">
    <property type="entry name" value="RHOD"/>
    <property type="match status" value="1"/>
</dbReference>
<dbReference type="InterPro" id="IPR051682">
    <property type="entry name" value="Mito_Persulfide_Diox"/>
</dbReference>
<dbReference type="InterPro" id="IPR001279">
    <property type="entry name" value="Metallo-B-lactamas"/>
</dbReference>
<dbReference type="Proteomes" id="UP000653099">
    <property type="component" value="Unassembled WGS sequence"/>
</dbReference>
<evidence type="ECO:0000313" key="3">
    <source>
        <dbReference type="EMBL" id="GGJ10158.1"/>
    </source>
</evidence>
<dbReference type="GO" id="GO:0046872">
    <property type="term" value="F:metal ion binding"/>
    <property type="evidence" value="ECO:0007669"/>
    <property type="project" value="UniProtKB-KW"/>
</dbReference>
<proteinExistence type="predicted"/>
<dbReference type="SUPFAM" id="SSF52821">
    <property type="entry name" value="Rhodanese/Cell cycle control phosphatase"/>
    <property type="match status" value="1"/>
</dbReference>
<dbReference type="InterPro" id="IPR036873">
    <property type="entry name" value="Rhodanese-like_dom_sf"/>
</dbReference>
<accession>A0A830EPY0</accession>
<protein>
    <submittedName>
        <fullName evidence="3">MBL fold metallo-hydrolase</fullName>
    </submittedName>
</protein>
<dbReference type="EMBL" id="BMOC01000012">
    <property type="protein sequence ID" value="GGJ10158.1"/>
    <property type="molecule type" value="Genomic_DNA"/>
</dbReference>
<keyword evidence="1" id="KW-0479">Metal-binding</keyword>
<dbReference type="InterPro" id="IPR036866">
    <property type="entry name" value="RibonucZ/Hydroxyglut_hydro"/>
</dbReference>
<reference evidence="3" key="2">
    <citation type="submission" date="2020-09" db="EMBL/GenBank/DDBJ databases">
        <authorList>
            <person name="Sun Q."/>
            <person name="Ohkuma M."/>
        </authorList>
    </citation>
    <scope>NUCLEOTIDE SEQUENCE</scope>
    <source>
        <strain evidence="3">JCM 14359</strain>
    </source>
</reference>
<gene>
    <name evidence="3" type="ORF">GCM10008995_20040</name>
</gene>
<dbReference type="AlphaFoldDB" id="A0A830EPY0"/>
<dbReference type="PANTHER" id="PTHR43084:SF1">
    <property type="entry name" value="PERSULFIDE DIOXYGENASE ETHE1, MITOCHONDRIAL"/>
    <property type="match status" value="1"/>
</dbReference>
<feature type="domain" description="Rhodanese" evidence="2">
    <location>
        <begin position="27"/>
        <end position="125"/>
    </location>
</feature>
<keyword evidence="3" id="KW-0378">Hydrolase</keyword>
<dbReference type="GO" id="GO:0016787">
    <property type="term" value="F:hydrolase activity"/>
    <property type="evidence" value="ECO:0007669"/>
    <property type="project" value="UniProtKB-KW"/>
</dbReference>
<dbReference type="InterPro" id="IPR001763">
    <property type="entry name" value="Rhodanese-like_dom"/>
</dbReference>
<dbReference type="PROSITE" id="PS50206">
    <property type="entry name" value="RHODANESE_3"/>
    <property type="match status" value="1"/>
</dbReference>
<dbReference type="Pfam" id="PF00581">
    <property type="entry name" value="Rhodanese"/>
    <property type="match status" value="1"/>
</dbReference>
<reference evidence="3" key="1">
    <citation type="journal article" date="2014" name="Int. J. Syst. Evol. Microbiol.">
        <title>Complete genome sequence of Corynebacterium casei LMG S-19264T (=DSM 44701T), isolated from a smear-ripened cheese.</title>
        <authorList>
            <consortium name="US DOE Joint Genome Institute (JGI-PGF)"/>
            <person name="Walter F."/>
            <person name="Albersmeier A."/>
            <person name="Kalinowski J."/>
            <person name="Ruckert C."/>
        </authorList>
    </citation>
    <scope>NUCLEOTIDE SEQUENCE</scope>
    <source>
        <strain evidence="3">JCM 14359</strain>
    </source>
</reference>
<keyword evidence="4" id="KW-1185">Reference proteome</keyword>
<dbReference type="GO" id="GO:0070813">
    <property type="term" value="P:hydrogen sulfide metabolic process"/>
    <property type="evidence" value="ECO:0007669"/>
    <property type="project" value="TreeGrafter"/>
</dbReference>
<dbReference type="SUPFAM" id="SSF56281">
    <property type="entry name" value="Metallo-hydrolase/oxidoreductase"/>
    <property type="match status" value="1"/>
</dbReference>
<dbReference type="CDD" id="cd07724">
    <property type="entry name" value="POD-like_MBL-fold"/>
    <property type="match status" value="1"/>
</dbReference>
<evidence type="ECO:0000256" key="1">
    <source>
        <dbReference type="ARBA" id="ARBA00022723"/>
    </source>
</evidence>
<evidence type="ECO:0000313" key="4">
    <source>
        <dbReference type="Proteomes" id="UP000653099"/>
    </source>
</evidence>
<dbReference type="OrthoDB" id="9180at2157"/>
<dbReference type="RefSeq" id="WP_188787273.1">
    <property type="nucleotide sequence ID" value="NZ_BMOC01000012.1"/>
</dbReference>
<name>A0A830EPY0_9EURY</name>
<dbReference type="GO" id="GO:0050313">
    <property type="term" value="F:sulfur dioxygenase activity"/>
    <property type="evidence" value="ECO:0007669"/>
    <property type="project" value="InterPro"/>
</dbReference>
<sequence length="407" mass="42161">MSDADYPEQGGEVDTLSPATLATRIRAGESVSILDVRDRDEYDAWHVDGPGVTSRQIPYVRFVQAEIKGSVADVVPDLPEPIVVVCGEGEASAYVAGLLATAGVEAANLAGGMGAWAELLVAVEVPTDWQATVRQYQRPSSGCLGYLVERDGEAAVVDPLRAFTERYVADAADLDAAISYAVDTHVHADHVSGVRTVADRTDAEVVLPAGAADRGLDFDATLVGDGETLTVGGASLRALGAPGHTHEMTAFVVGDAARNGGETGTAGGDVLLAGDSLFLRSVARPDLEDGVDGAPELAALLHRTLTERFAGLPDDVLVAPGHYDAATTAADSGAYAATLGDLQASVGALSMGSDRFVDHVLSAMPPRPNNHHRIIATNLGRERVDDGEAFEMELGPNNCAAAGVDAD</sequence>
<organism evidence="3 4">
    <name type="scientific">Halobellus salinus</name>
    <dbReference type="NCBI Taxonomy" id="931585"/>
    <lineage>
        <taxon>Archaea</taxon>
        <taxon>Methanobacteriati</taxon>
        <taxon>Methanobacteriota</taxon>
        <taxon>Stenosarchaea group</taxon>
        <taxon>Halobacteria</taxon>
        <taxon>Halobacteriales</taxon>
        <taxon>Haloferacaceae</taxon>
        <taxon>Halobellus</taxon>
    </lineage>
</organism>
<evidence type="ECO:0000259" key="2">
    <source>
        <dbReference type="PROSITE" id="PS50206"/>
    </source>
</evidence>
<dbReference type="Gene3D" id="3.60.15.10">
    <property type="entry name" value="Ribonuclease Z/Hydroxyacylglutathione hydrolase-like"/>
    <property type="match status" value="1"/>
</dbReference>
<dbReference type="Pfam" id="PF00753">
    <property type="entry name" value="Lactamase_B"/>
    <property type="match status" value="1"/>
</dbReference>
<dbReference type="PANTHER" id="PTHR43084">
    <property type="entry name" value="PERSULFIDE DIOXYGENASE ETHE1"/>
    <property type="match status" value="1"/>
</dbReference>
<dbReference type="GO" id="GO:0006749">
    <property type="term" value="P:glutathione metabolic process"/>
    <property type="evidence" value="ECO:0007669"/>
    <property type="project" value="InterPro"/>
</dbReference>
<dbReference type="SMART" id="SM00849">
    <property type="entry name" value="Lactamase_B"/>
    <property type="match status" value="1"/>
</dbReference>
<dbReference type="Gene3D" id="3.40.250.10">
    <property type="entry name" value="Rhodanese-like domain"/>
    <property type="match status" value="1"/>
</dbReference>
<comment type="caution">
    <text evidence="3">The sequence shown here is derived from an EMBL/GenBank/DDBJ whole genome shotgun (WGS) entry which is preliminary data.</text>
</comment>
<dbReference type="InterPro" id="IPR044528">
    <property type="entry name" value="POD-like_MBL-fold"/>
</dbReference>